<dbReference type="Proteomes" id="UP001229421">
    <property type="component" value="Unassembled WGS sequence"/>
</dbReference>
<evidence type="ECO:0000313" key="4">
    <source>
        <dbReference type="Proteomes" id="UP001229421"/>
    </source>
</evidence>
<keyword evidence="1" id="KW-0175">Coiled coil</keyword>
<evidence type="ECO:0000256" key="1">
    <source>
        <dbReference type="SAM" id="Coils"/>
    </source>
</evidence>
<name>A0AAD8KIN3_TARER</name>
<protein>
    <submittedName>
        <fullName evidence="3">Uncharacterized protein</fullName>
    </submittedName>
</protein>
<dbReference type="AlphaFoldDB" id="A0AAD8KIN3"/>
<accession>A0AAD8KIN3</accession>
<feature type="region of interest" description="Disordered" evidence="2">
    <location>
        <begin position="34"/>
        <end position="91"/>
    </location>
</feature>
<feature type="compositionally biased region" description="Low complexity" evidence="2">
    <location>
        <begin position="36"/>
        <end position="46"/>
    </location>
</feature>
<comment type="caution">
    <text evidence="3">The sequence shown here is derived from an EMBL/GenBank/DDBJ whole genome shotgun (WGS) entry which is preliminary data.</text>
</comment>
<sequence length="246" mass="27172">MEKAIVTFGPMLVKSSSKWNAMVIGYGVSLKQKPWSAEMGGDSSSSGEEDGDAEWRAAINSVASTTPSNRSTAVNGTITTSAGSPNRENKNDAKHIKLYQIKAQKLLDDILEKSIQIVRQEPTEVAENHATVNGGGVRLFRDAQPGIVFDHVDELQGPLKRPRIVPNVEVDEKSREFRKQLKSVVVDGNDIICSAKRASERSLAKLKARDAAAKEKAKREEERVAELKKVRGERWLPAIARQMRLK</sequence>
<feature type="coiled-coil region" evidence="1">
    <location>
        <begin position="203"/>
        <end position="230"/>
    </location>
</feature>
<dbReference type="PANTHER" id="PTHR36765:SF1">
    <property type="entry name" value="EXPRESSED PROTEIN"/>
    <property type="match status" value="1"/>
</dbReference>
<evidence type="ECO:0000256" key="2">
    <source>
        <dbReference type="SAM" id="MobiDB-lite"/>
    </source>
</evidence>
<feature type="compositionally biased region" description="Polar residues" evidence="2">
    <location>
        <begin position="61"/>
        <end position="86"/>
    </location>
</feature>
<keyword evidence="4" id="KW-1185">Reference proteome</keyword>
<evidence type="ECO:0000313" key="3">
    <source>
        <dbReference type="EMBL" id="KAK1423429.1"/>
    </source>
</evidence>
<dbReference type="EMBL" id="JAUHHV010000005">
    <property type="protein sequence ID" value="KAK1423429.1"/>
    <property type="molecule type" value="Genomic_DNA"/>
</dbReference>
<reference evidence="3" key="1">
    <citation type="journal article" date="2023" name="bioRxiv">
        <title>Improved chromosome-level genome assembly for marigold (Tagetes erecta).</title>
        <authorList>
            <person name="Jiang F."/>
            <person name="Yuan L."/>
            <person name="Wang S."/>
            <person name="Wang H."/>
            <person name="Xu D."/>
            <person name="Wang A."/>
            <person name="Fan W."/>
        </authorList>
    </citation>
    <scope>NUCLEOTIDE SEQUENCE</scope>
    <source>
        <strain evidence="3">WSJ</strain>
        <tissue evidence="3">Leaf</tissue>
    </source>
</reference>
<dbReference type="PANTHER" id="PTHR36765">
    <property type="entry name" value="EXPRESSED PROTEIN"/>
    <property type="match status" value="1"/>
</dbReference>
<proteinExistence type="predicted"/>
<organism evidence="3 4">
    <name type="scientific">Tagetes erecta</name>
    <name type="common">African marigold</name>
    <dbReference type="NCBI Taxonomy" id="13708"/>
    <lineage>
        <taxon>Eukaryota</taxon>
        <taxon>Viridiplantae</taxon>
        <taxon>Streptophyta</taxon>
        <taxon>Embryophyta</taxon>
        <taxon>Tracheophyta</taxon>
        <taxon>Spermatophyta</taxon>
        <taxon>Magnoliopsida</taxon>
        <taxon>eudicotyledons</taxon>
        <taxon>Gunneridae</taxon>
        <taxon>Pentapetalae</taxon>
        <taxon>asterids</taxon>
        <taxon>campanulids</taxon>
        <taxon>Asterales</taxon>
        <taxon>Asteraceae</taxon>
        <taxon>Asteroideae</taxon>
        <taxon>Heliantheae alliance</taxon>
        <taxon>Tageteae</taxon>
        <taxon>Tagetes</taxon>
    </lineage>
</organism>
<gene>
    <name evidence="3" type="ORF">QVD17_18732</name>
</gene>